<organism evidence="1 2">
    <name type="scientific">Roseospira navarrensis</name>
    <dbReference type="NCBI Taxonomy" id="140058"/>
    <lineage>
        <taxon>Bacteria</taxon>
        <taxon>Pseudomonadati</taxon>
        <taxon>Pseudomonadota</taxon>
        <taxon>Alphaproteobacteria</taxon>
        <taxon>Rhodospirillales</taxon>
        <taxon>Rhodospirillaceae</taxon>
        <taxon>Roseospira</taxon>
    </lineage>
</organism>
<comment type="caution">
    <text evidence="1">The sequence shown here is derived from an EMBL/GenBank/DDBJ whole genome shotgun (WGS) entry which is preliminary data.</text>
</comment>
<dbReference type="EMBL" id="WIVE01000050">
    <property type="protein sequence ID" value="MQX37656.1"/>
    <property type="molecule type" value="Genomic_DNA"/>
</dbReference>
<dbReference type="RefSeq" id="WP_153345357.1">
    <property type="nucleotide sequence ID" value="NZ_WIVE01000050.1"/>
</dbReference>
<accession>A0A7X2D4A5</accession>
<proteinExistence type="predicted"/>
<sequence>MMTVVLSGHMAADTAPDRTVVLREITGAEEMGARAVGVRAETLAAALVMPGGTVAAADLTLADHDAITAALYRALYGARIECHVPCRACDRRFETGFALDDWLAALAEAAGPVPVRRLDDGLWRLDAEDPHGAVRFRLPTGADLAAVAGAPEAARAEALRRRCVIEGDPDDPRLDAAMSRAGPLLDDEIEAVCAYCDTPQAFAFRLSDYLMAALARERPVLLREIHALAATYHWSRAEILAIPRGERRDHVRLIQAAAPEPRRAASWA</sequence>
<dbReference type="Proteomes" id="UP000434582">
    <property type="component" value="Unassembled WGS sequence"/>
</dbReference>
<protein>
    <submittedName>
        <fullName evidence="1">Uncharacterized protein</fullName>
    </submittedName>
</protein>
<gene>
    <name evidence="1" type="ORF">GHC57_14120</name>
</gene>
<dbReference type="OrthoDB" id="283948at2"/>
<evidence type="ECO:0000313" key="1">
    <source>
        <dbReference type="EMBL" id="MQX37656.1"/>
    </source>
</evidence>
<dbReference type="AlphaFoldDB" id="A0A7X2D4A5"/>
<evidence type="ECO:0000313" key="2">
    <source>
        <dbReference type="Proteomes" id="UP000434582"/>
    </source>
</evidence>
<keyword evidence="2" id="KW-1185">Reference proteome</keyword>
<reference evidence="1 2" key="1">
    <citation type="submission" date="2019-10" db="EMBL/GenBank/DDBJ databases">
        <title>Draft whole-genome sequence of the purple nonsulfur photosynthetic bacterium Roseospira navarrensis DSM 15114.</title>
        <authorList>
            <person name="Kyndt J.A."/>
            <person name="Meyer T.E."/>
        </authorList>
    </citation>
    <scope>NUCLEOTIDE SEQUENCE [LARGE SCALE GENOMIC DNA]</scope>
    <source>
        <strain evidence="1 2">DSM 15114</strain>
    </source>
</reference>
<name>A0A7X2D4A5_9PROT</name>